<dbReference type="InterPro" id="IPR032466">
    <property type="entry name" value="Metal_Hydrolase"/>
</dbReference>
<dbReference type="EMBL" id="WHYR01000044">
    <property type="protein sequence ID" value="MQL53284.1"/>
    <property type="molecule type" value="Genomic_DNA"/>
</dbReference>
<protein>
    <submittedName>
        <fullName evidence="3">Amidohydrolase family protein</fullName>
    </submittedName>
</protein>
<reference evidence="3 4" key="1">
    <citation type="submission" date="2019-10" db="EMBL/GenBank/DDBJ databases">
        <title>Comparative genomics of sulfur disproportionating microorganisms.</title>
        <authorList>
            <person name="Ward L.M."/>
            <person name="Bertran E."/>
            <person name="Johnston D."/>
        </authorList>
    </citation>
    <scope>NUCLEOTIDE SEQUENCE [LARGE SCALE GENOMIC DNA]</scope>
    <source>
        <strain evidence="3 4">DSM 14055</strain>
    </source>
</reference>
<organism evidence="3 4">
    <name type="scientific">Desulfofundulus thermobenzoicus</name>
    <dbReference type="NCBI Taxonomy" id="29376"/>
    <lineage>
        <taxon>Bacteria</taxon>
        <taxon>Bacillati</taxon>
        <taxon>Bacillota</taxon>
        <taxon>Clostridia</taxon>
        <taxon>Eubacteriales</taxon>
        <taxon>Peptococcaceae</taxon>
        <taxon>Desulfofundulus</taxon>
    </lineage>
</organism>
<feature type="domain" description="Amidohydrolase-related" evidence="2">
    <location>
        <begin position="165"/>
        <end position="533"/>
    </location>
</feature>
<proteinExistence type="predicted"/>
<dbReference type="Gene3D" id="3.20.20.140">
    <property type="entry name" value="Metal-dependent hydrolases"/>
    <property type="match status" value="2"/>
</dbReference>
<dbReference type="GO" id="GO:0016787">
    <property type="term" value="F:hydrolase activity"/>
    <property type="evidence" value="ECO:0007669"/>
    <property type="project" value="UniProtKB-KW"/>
</dbReference>
<dbReference type="Proteomes" id="UP000441717">
    <property type="component" value="Unassembled WGS sequence"/>
</dbReference>
<dbReference type="PANTHER" id="PTHR43135">
    <property type="entry name" value="ALPHA-D-RIBOSE 1-METHYLPHOSPHONATE 5-TRIPHOSPHATE DIPHOSPHATASE"/>
    <property type="match status" value="1"/>
</dbReference>
<dbReference type="InterPro" id="IPR006680">
    <property type="entry name" value="Amidohydro-rel"/>
</dbReference>
<dbReference type="SUPFAM" id="SSF51556">
    <property type="entry name" value="Metallo-dependent hydrolases"/>
    <property type="match status" value="1"/>
</dbReference>
<evidence type="ECO:0000259" key="2">
    <source>
        <dbReference type="Pfam" id="PF01979"/>
    </source>
</evidence>
<dbReference type="CDD" id="cd01299">
    <property type="entry name" value="Met_dep_hydrolase_A"/>
    <property type="match status" value="1"/>
</dbReference>
<dbReference type="AlphaFoldDB" id="A0A6N7IT78"/>
<name>A0A6N7IT78_9FIRM</name>
<dbReference type="InterPro" id="IPR057744">
    <property type="entry name" value="OTAase-like"/>
</dbReference>
<dbReference type="PANTHER" id="PTHR43135:SF3">
    <property type="entry name" value="ALPHA-D-RIBOSE 1-METHYLPHOSPHONATE 5-TRIPHOSPHATE DIPHOSPHATASE"/>
    <property type="match status" value="1"/>
</dbReference>
<comment type="caution">
    <text evidence="3">The sequence shown here is derived from an EMBL/GenBank/DDBJ whole genome shotgun (WGS) entry which is preliminary data.</text>
</comment>
<sequence length="544" mass="58506">MAPARLITLQPEQVMIIHAAGIWRGAPRSPEKEALVCLNNGTVAALESEKPATGVWSRVKQLFHGRGGDNGPGSLPGPAQVQEYGVCREHYPAENAECPLWPPVTGWTVPPIHQRESINERTDCRYTRPVDRQGQYAPDRPPAINCPRPCFPGRKVLLLDLPGCTILPGLIDCHVHLALDGRDFALAQQQWSEKPALYRRVAADLSGTLEHGIVAVRDGGDRAGVGLTARKWVMEGTVAGPLVRAAGYALHRQGKYGSFLGPGLTPAELERAVDSLARLGVDLVKVLVSGIVSFTEYGRVGGLQFSLEELRRIVYRARCHGLKVMAHASGDEAVRLAVEAGVDSIEHGYFLSEESLYRMAERGIPWVPTVIPVAARGRGNPNLKKDPAGRYGAPVSGPEEDIPGGGNETREKTARQTRPPAGDRPSPYTPAEIAVVTRTYRRQLQMIKLAREMGVTLGVGTDAGAAGVPHGGSYLQELLLYREAGLSPADILTAATGNGAAILGMDHRLGKIEPGRPAYLVVVQGNPWEDISALGRMKYVIGAA</sequence>
<dbReference type="OrthoDB" id="9797498at2"/>
<dbReference type="InterPro" id="IPR051781">
    <property type="entry name" value="Metallo-dep_Hydrolase"/>
</dbReference>
<gene>
    <name evidence="3" type="ORF">GFC01_13670</name>
</gene>
<evidence type="ECO:0000313" key="3">
    <source>
        <dbReference type="EMBL" id="MQL53284.1"/>
    </source>
</evidence>
<feature type="region of interest" description="Disordered" evidence="1">
    <location>
        <begin position="378"/>
        <end position="429"/>
    </location>
</feature>
<accession>A0A6N7IT78</accession>
<evidence type="ECO:0000256" key="1">
    <source>
        <dbReference type="SAM" id="MobiDB-lite"/>
    </source>
</evidence>
<evidence type="ECO:0000313" key="4">
    <source>
        <dbReference type="Proteomes" id="UP000441717"/>
    </source>
</evidence>
<keyword evidence="3" id="KW-0378">Hydrolase</keyword>
<dbReference type="RefSeq" id="WP_152947761.1">
    <property type="nucleotide sequence ID" value="NZ_WHYR01000044.1"/>
</dbReference>
<keyword evidence="4" id="KW-1185">Reference proteome</keyword>
<dbReference type="Pfam" id="PF01979">
    <property type="entry name" value="Amidohydro_1"/>
    <property type="match status" value="1"/>
</dbReference>